<protein>
    <submittedName>
        <fullName evidence="6">M20/M25/M40 family metallo-hydrolase</fullName>
    </submittedName>
</protein>
<dbReference type="GO" id="GO:0046872">
    <property type="term" value="F:metal ion binding"/>
    <property type="evidence" value="ECO:0007669"/>
    <property type="project" value="UniProtKB-KW"/>
</dbReference>
<dbReference type="EMBL" id="CP048711">
    <property type="protein sequence ID" value="QIB65775.1"/>
    <property type="molecule type" value="Genomic_DNA"/>
</dbReference>
<reference evidence="6 7" key="1">
    <citation type="submission" date="2020-02" db="EMBL/GenBank/DDBJ databases">
        <title>Genome sequencing for Kineobactrum sp. M2.</title>
        <authorList>
            <person name="Park S.-J."/>
        </authorList>
    </citation>
    <scope>NUCLEOTIDE SEQUENCE [LARGE SCALE GENOMIC DNA]</scope>
    <source>
        <strain evidence="6 7">M2</strain>
    </source>
</reference>
<feature type="compositionally biased region" description="Low complexity" evidence="4">
    <location>
        <begin position="51"/>
        <end position="68"/>
    </location>
</feature>
<dbReference type="AlphaFoldDB" id="A0A6C0U5T2"/>
<feature type="domain" description="Peptidase M20 dimerisation" evidence="5">
    <location>
        <begin position="310"/>
        <end position="453"/>
    </location>
</feature>
<dbReference type="PANTHER" id="PTHR43270:SF4">
    <property type="entry name" value="CARNOSINE DIPEPTIDASE 2, ISOFORM A"/>
    <property type="match status" value="1"/>
</dbReference>
<dbReference type="Proteomes" id="UP000477680">
    <property type="component" value="Chromosome"/>
</dbReference>
<keyword evidence="3 6" id="KW-0378">Hydrolase</keyword>
<keyword evidence="1" id="KW-0645">Protease</keyword>
<feature type="region of interest" description="Disordered" evidence="4">
    <location>
        <begin position="49"/>
        <end position="71"/>
    </location>
</feature>
<dbReference type="InterPro" id="IPR051458">
    <property type="entry name" value="Cyt/Met_Dipeptidase"/>
</dbReference>
<evidence type="ECO:0000256" key="4">
    <source>
        <dbReference type="SAM" id="MobiDB-lite"/>
    </source>
</evidence>
<dbReference type="KEGG" id="kim:G3T16_10460"/>
<dbReference type="SUPFAM" id="SSF53187">
    <property type="entry name" value="Zn-dependent exopeptidases"/>
    <property type="match status" value="1"/>
</dbReference>
<gene>
    <name evidence="6" type="ORF">G3T16_10460</name>
</gene>
<keyword evidence="7" id="KW-1185">Reference proteome</keyword>
<evidence type="ECO:0000256" key="1">
    <source>
        <dbReference type="ARBA" id="ARBA00022670"/>
    </source>
</evidence>
<evidence type="ECO:0000313" key="6">
    <source>
        <dbReference type="EMBL" id="QIB65775.1"/>
    </source>
</evidence>
<evidence type="ECO:0000256" key="3">
    <source>
        <dbReference type="ARBA" id="ARBA00022801"/>
    </source>
</evidence>
<proteinExistence type="predicted"/>
<dbReference type="GO" id="GO:0008233">
    <property type="term" value="F:peptidase activity"/>
    <property type="evidence" value="ECO:0007669"/>
    <property type="project" value="UniProtKB-KW"/>
</dbReference>
<dbReference type="Pfam" id="PF07687">
    <property type="entry name" value="M20_dimer"/>
    <property type="match status" value="1"/>
</dbReference>
<dbReference type="InterPro" id="IPR011650">
    <property type="entry name" value="Peptidase_M20_dimer"/>
</dbReference>
<keyword evidence="2" id="KW-0479">Metal-binding</keyword>
<dbReference type="InterPro" id="IPR002933">
    <property type="entry name" value="Peptidase_M20"/>
</dbReference>
<evidence type="ECO:0000259" key="5">
    <source>
        <dbReference type="Pfam" id="PF07687"/>
    </source>
</evidence>
<dbReference type="Gene3D" id="3.40.630.10">
    <property type="entry name" value="Zn peptidases"/>
    <property type="match status" value="1"/>
</dbReference>
<accession>A0A6C0U5T2</accession>
<dbReference type="Gene3D" id="3.30.70.360">
    <property type="match status" value="1"/>
</dbReference>
<evidence type="ECO:0000313" key="7">
    <source>
        <dbReference type="Proteomes" id="UP000477680"/>
    </source>
</evidence>
<sequence length="561" mass="60659">MSPLAATRKFRHTCSSAPQGDCHEAGCNHSHRYLAWYGFGSAGSLCRANGPPADSEAPAESATPPATTVRPDFTLPPAEAFDAASVAAYEGDHQAVYAHIDASLDQHLTNIQRWLRQPSISAQNIGIQEMAEMVRSDLEGMGFQETAIVETDGHPGVWGYYDAGAERTLMLYMMYDVQPVDEADWRSPPFEAKLVDHELGQVVMARGATNQKGPQRALLNAIESIIAVDGTLPVNLMITAEGEEELGSPHYPQIIDQYEARLKSADGVLFPFNSQTADGAASLNLGVKGILYFEAEAQGGTWGGPVEAEIHGSYKAIVDSPVWRLVQALSTLVSEDGNTILVPEYYGGVRPPTEEEGALIAGLLENHDDARLKEIFQVDRWIDDMSGEEVLRNLIYMPTLNIDGIYGGYTGEGVKTILPHMATAKLDSRLPVGIDPDEAFDRIRAHLDANGYEDIVLRKLSSYPASQTSVHTPLVQAVIGVFNKYGVTPTVNPRLAGSAPFYQFTERLGLPMVPTGFGFGTGAHAPNEIMLIEPAEGAGPAGLADIEKAYVDMLYALSRAE</sequence>
<dbReference type="GO" id="GO:0006508">
    <property type="term" value="P:proteolysis"/>
    <property type="evidence" value="ECO:0007669"/>
    <property type="project" value="UniProtKB-KW"/>
</dbReference>
<dbReference type="PANTHER" id="PTHR43270">
    <property type="entry name" value="BETA-ALA-HIS DIPEPTIDASE"/>
    <property type="match status" value="1"/>
</dbReference>
<organism evidence="6 7">
    <name type="scientific">Kineobactrum salinum</name>
    <dbReference type="NCBI Taxonomy" id="2708301"/>
    <lineage>
        <taxon>Bacteria</taxon>
        <taxon>Pseudomonadati</taxon>
        <taxon>Pseudomonadota</taxon>
        <taxon>Gammaproteobacteria</taxon>
        <taxon>Cellvibrionales</taxon>
        <taxon>Halieaceae</taxon>
        <taxon>Kineobactrum</taxon>
    </lineage>
</organism>
<dbReference type="Pfam" id="PF01546">
    <property type="entry name" value="Peptidase_M20"/>
    <property type="match status" value="1"/>
</dbReference>
<evidence type="ECO:0000256" key="2">
    <source>
        <dbReference type="ARBA" id="ARBA00022723"/>
    </source>
</evidence>
<name>A0A6C0U5T2_9GAMM</name>